<organism evidence="4 5">
    <name type="scientific">Heterodermia speciosa</name>
    <dbReference type="NCBI Taxonomy" id="116794"/>
    <lineage>
        <taxon>Eukaryota</taxon>
        <taxon>Fungi</taxon>
        <taxon>Dikarya</taxon>
        <taxon>Ascomycota</taxon>
        <taxon>Pezizomycotina</taxon>
        <taxon>Lecanoromycetes</taxon>
        <taxon>OSLEUM clade</taxon>
        <taxon>Lecanoromycetidae</taxon>
        <taxon>Caliciales</taxon>
        <taxon>Physciaceae</taxon>
        <taxon>Heterodermia</taxon>
    </lineage>
</organism>
<dbReference type="OrthoDB" id="10248936at2759"/>
<dbReference type="EMBL" id="CAJPDS010000049">
    <property type="protein sequence ID" value="CAF9928863.1"/>
    <property type="molecule type" value="Genomic_DNA"/>
</dbReference>
<dbReference type="PRINTS" id="PR01653">
    <property type="entry name" value="TCTPROTEIN"/>
</dbReference>
<dbReference type="PANTHER" id="PTHR11991:SF0">
    <property type="entry name" value="TRANSLATIONALLY-CONTROLLED TUMOR PROTEIN"/>
    <property type="match status" value="1"/>
</dbReference>
<dbReference type="SUPFAM" id="SSF51316">
    <property type="entry name" value="Mss4-like"/>
    <property type="match status" value="1"/>
</dbReference>
<accession>A0A8H3FQB7</accession>
<dbReference type="PROSITE" id="PS51797">
    <property type="entry name" value="TCTP_3"/>
    <property type="match status" value="1"/>
</dbReference>
<dbReference type="InterPro" id="IPR034737">
    <property type="entry name" value="TCTP"/>
</dbReference>
<reference evidence="4" key="1">
    <citation type="submission" date="2021-03" db="EMBL/GenBank/DDBJ databases">
        <authorList>
            <person name="Tagirdzhanova G."/>
        </authorList>
    </citation>
    <scope>NUCLEOTIDE SEQUENCE</scope>
</reference>
<dbReference type="PANTHER" id="PTHR11991">
    <property type="entry name" value="TRANSLATIONALLY CONTROLLED TUMOR PROTEIN-RELATED"/>
    <property type="match status" value="1"/>
</dbReference>
<dbReference type="InterPro" id="IPR018105">
    <property type="entry name" value="Translational_control_tumour_p"/>
</dbReference>
<comment type="caution">
    <text evidence="4">The sequence shown here is derived from an EMBL/GenBank/DDBJ whole genome shotgun (WGS) entry which is preliminary data.</text>
</comment>
<protein>
    <recommendedName>
        <fullName evidence="1">Translationally-controlled tumor protein homolog</fullName>
    </recommendedName>
</protein>
<dbReference type="GO" id="GO:0005737">
    <property type="term" value="C:cytoplasm"/>
    <property type="evidence" value="ECO:0007669"/>
    <property type="project" value="TreeGrafter"/>
</dbReference>
<evidence type="ECO:0000313" key="5">
    <source>
        <dbReference type="Proteomes" id="UP000664521"/>
    </source>
</evidence>
<dbReference type="FunFam" id="2.170.150.10:FF:000002">
    <property type="entry name" value="Translationally-controlled tumor protein homolog"/>
    <property type="match status" value="1"/>
</dbReference>
<dbReference type="InterPro" id="IPR011057">
    <property type="entry name" value="Mss4-like_sf"/>
</dbReference>
<evidence type="ECO:0000259" key="3">
    <source>
        <dbReference type="PROSITE" id="PS51797"/>
    </source>
</evidence>
<proteinExistence type="inferred from homology"/>
<dbReference type="GO" id="GO:0005509">
    <property type="term" value="F:calcium ion binding"/>
    <property type="evidence" value="ECO:0007669"/>
    <property type="project" value="TreeGrafter"/>
</dbReference>
<evidence type="ECO:0000256" key="2">
    <source>
        <dbReference type="PROSITE-ProRule" id="PRU01133"/>
    </source>
</evidence>
<evidence type="ECO:0000313" key="4">
    <source>
        <dbReference type="EMBL" id="CAF9928863.1"/>
    </source>
</evidence>
<evidence type="ECO:0000256" key="1">
    <source>
        <dbReference type="ARBA" id="ARBA00014759"/>
    </source>
</evidence>
<dbReference type="AlphaFoldDB" id="A0A8H3FQB7"/>
<sequence>MIIYKDIVTGDEVISDSYEMKIVDDTVYEVDCKKITLGAENFDTGANPSAEEQEEALEEGQKQVIDVVDAFRLNFLGDEDSGSRAFGTKKDFQAQLKGYLKKVVLKLKEGGADDGKIKEFQKKVQNYWTSKIAPNFSDYDFYTGETMDPDGMVLLLNYREDGMTPYVTIWKDGLSEMKV</sequence>
<dbReference type="Proteomes" id="UP000664521">
    <property type="component" value="Unassembled WGS sequence"/>
</dbReference>
<keyword evidence="5" id="KW-1185">Reference proteome</keyword>
<feature type="domain" description="TCTP" evidence="3">
    <location>
        <begin position="1"/>
        <end position="179"/>
    </location>
</feature>
<gene>
    <name evidence="4" type="ORF">HETSPECPRED_006959</name>
</gene>
<dbReference type="Gene3D" id="2.170.150.10">
    <property type="entry name" value="Metal Binding Protein, Guanine Nucleotide Exchange Factor, Chain A"/>
    <property type="match status" value="1"/>
</dbReference>
<comment type="similarity">
    <text evidence="2">Belongs to the TCTP family.</text>
</comment>
<dbReference type="Pfam" id="PF00838">
    <property type="entry name" value="TCTP"/>
    <property type="match status" value="1"/>
</dbReference>
<dbReference type="InterPro" id="IPR011323">
    <property type="entry name" value="Mss4/transl-control_tumour"/>
</dbReference>
<name>A0A8H3FQB7_9LECA</name>